<dbReference type="RefSeq" id="WP_298826392.1">
    <property type="nucleotide sequence ID" value="NZ_JAYKBW010000003.1"/>
</dbReference>
<dbReference type="PANTHER" id="PTHR38439">
    <property type="entry name" value="AURACYANIN-B"/>
    <property type="match status" value="1"/>
</dbReference>
<dbReference type="CDD" id="cd13922">
    <property type="entry name" value="Azurin"/>
    <property type="match status" value="1"/>
</dbReference>
<dbReference type="PROSITE" id="PS00196">
    <property type="entry name" value="COPPER_BLUE"/>
    <property type="match status" value="1"/>
</dbReference>
<dbReference type="Gene3D" id="2.60.40.420">
    <property type="entry name" value="Cupredoxins - blue copper proteins"/>
    <property type="match status" value="1"/>
</dbReference>
<evidence type="ECO:0000256" key="4">
    <source>
        <dbReference type="ARBA" id="ARBA00023008"/>
    </source>
</evidence>
<dbReference type="NCBIfam" id="TIGR02695">
    <property type="entry name" value="azurin"/>
    <property type="match status" value="1"/>
</dbReference>
<dbReference type="InterPro" id="IPR050845">
    <property type="entry name" value="Cu-binding_ET"/>
</dbReference>
<feature type="region of interest" description="Disordered" evidence="5">
    <location>
        <begin position="9"/>
        <end position="36"/>
    </location>
</feature>
<evidence type="ECO:0000256" key="1">
    <source>
        <dbReference type="ARBA" id="ARBA00022448"/>
    </source>
</evidence>
<keyword evidence="3" id="KW-0249">Electron transport</keyword>
<dbReference type="Pfam" id="PF00127">
    <property type="entry name" value="Copper-bind"/>
    <property type="match status" value="1"/>
</dbReference>
<dbReference type="InterPro" id="IPR014068">
    <property type="entry name" value="Azurin"/>
</dbReference>
<sequence>MATVALMVASCGDNKKPEEAGQTTEQPAATEAPAADQAAEAVNVTLEGTDQMTFNIQEIKAKAGQTINVTLKHVGQMPKNQMGHNFVLLKKGTDIPTFGMAAMEAGLEKDYIPNNGADVIAHTKLIGGGETDTISFKAPEPGTYDYICSYPGHFSLMKGKLIVE</sequence>
<evidence type="ECO:0000256" key="5">
    <source>
        <dbReference type="SAM" id="MobiDB-lite"/>
    </source>
</evidence>
<feature type="compositionally biased region" description="Low complexity" evidence="5">
    <location>
        <begin position="20"/>
        <end position="36"/>
    </location>
</feature>
<evidence type="ECO:0000256" key="2">
    <source>
        <dbReference type="ARBA" id="ARBA00022723"/>
    </source>
</evidence>
<protein>
    <submittedName>
        <fullName evidence="7">Azurin</fullName>
    </submittedName>
</protein>
<feature type="domain" description="Blue (type 1) copper" evidence="6">
    <location>
        <begin position="42"/>
        <end position="164"/>
    </location>
</feature>
<keyword evidence="4" id="KW-0186">Copper</keyword>
<reference evidence="7 8" key="1">
    <citation type="submission" date="2023-12" db="EMBL/GenBank/DDBJ databases">
        <title>Genomic sequences of Capnocytophaga and Parvimonas strains.</title>
        <authorList>
            <person name="Watt R.M."/>
            <person name="Wang M."/>
            <person name="Yang T."/>
            <person name="Tong W.M."/>
        </authorList>
    </citation>
    <scope>NUCLEOTIDE SEQUENCE [LARGE SCALE GENOMIC DNA]</scope>
    <source>
        <strain evidence="7 8">CCUG 13096</strain>
    </source>
</reference>
<evidence type="ECO:0000259" key="6">
    <source>
        <dbReference type="Pfam" id="PF00127"/>
    </source>
</evidence>
<dbReference type="InterPro" id="IPR000923">
    <property type="entry name" value="BlueCu_1"/>
</dbReference>
<dbReference type="Proteomes" id="UP001311730">
    <property type="component" value="Unassembled WGS sequence"/>
</dbReference>
<dbReference type="PANTHER" id="PTHR38439:SF2">
    <property type="entry name" value="OUTER MEMBRANE PROTEIN H.8"/>
    <property type="match status" value="1"/>
</dbReference>
<dbReference type="EMBL" id="JAYKBW010000003">
    <property type="protein sequence ID" value="MEB3074389.1"/>
    <property type="molecule type" value="Genomic_DNA"/>
</dbReference>
<dbReference type="InterPro" id="IPR028871">
    <property type="entry name" value="BlueCu_1_BS"/>
</dbReference>
<keyword evidence="2" id="KW-0479">Metal-binding</keyword>
<dbReference type="SUPFAM" id="SSF49503">
    <property type="entry name" value="Cupredoxins"/>
    <property type="match status" value="1"/>
</dbReference>
<evidence type="ECO:0000313" key="7">
    <source>
        <dbReference type="EMBL" id="MEB3074389.1"/>
    </source>
</evidence>
<comment type="caution">
    <text evidence="7">The sequence shown here is derived from an EMBL/GenBank/DDBJ whole genome shotgun (WGS) entry which is preliminary data.</text>
</comment>
<gene>
    <name evidence="7" type="primary">azu</name>
    <name evidence="7" type="ORF">VJJ08_03615</name>
</gene>
<proteinExistence type="predicted"/>
<organism evidence="7 8">
    <name type="scientific">Capnocytophaga gingivalis</name>
    <dbReference type="NCBI Taxonomy" id="1017"/>
    <lineage>
        <taxon>Bacteria</taxon>
        <taxon>Pseudomonadati</taxon>
        <taxon>Bacteroidota</taxon>
        <taxon>Flavobacteriia</taxon>
        <taxon>Flavobacteriales</taxon>
        <taxon>Flavobacteriaceae</taxon>
        <taxon>Capnocytophaga</taxon>
    </lineage>
</organism>
<keyword evidence="8" id="KW-1185">Reference proteome</keyword>
<evidence type="ECO:0000256" key="3">
    <source>
        <dbReference type="ARBA" id="ARBA00022982"/>
    </source>
</evidence>
<dbReference type="InterPro" id="IPR008972">
    <property type="entry name" value="Cupredoxin"/>
</dbReference>
<name>A0ABU5Z604_9FLAO</name>
<evidence type="ECO:0000313" key="8">
    <source>
        <dbReference type="Proteomes" id="UP001311730"/>
    </source>
</evidence>
<accession>A0ABU5Z604</accession>
<keyword evidence="1" id="KW-0813">Transport</keyword>